<organism evidence="1">
    <name type="scientific">Tanacetum cinerariifolium</name>
    <name type="common">Dalmatian daisy</name>
    <name type="synonym">Chrysanthemum cinerariifolium</name>
    <dbReference type="NCBI Taxonomy" id="118510"/>
    <lineage>
        <taxon>Eukaryota</taxon>
        <taxon>Viridiplantae</taxon>
        <taxon>Streptophyta</taxon>
        <taxon>Embryophyta</taxon>
        <taxon>Tracheophyta</taxon>
        <taxon>Spermatophyta</taxon>
        <taxon>Magnoliopsida</taxon>
        <taxon>eudicotyledons</taxon>
        <taxon>Gunneridae</taxon>
        <taxon>Pentapetalae</taxon>
        <taxon>asterids</taxon>
        <taxon>campanulids</taxon>
        <taxon>Asterales</taxon>
        <taxon>Asteraceae</taxon>
        <taxon>Asteroideae</taxon>
        <taxon>Anthemideae</taxon>
        <taxon>Anthemidinae</taxon>
        <taxon>Tanacetum</taxon>
    </lineage>
</organism>
<evidence type="ECO:0000313" key="1">
    <source>
        <dbReference type="EMBL" id="GFC83191.1"/>
    </source>
</evidence>
<dbReference type="AlphaFoldDB" id="A0A699RKQ3"/>
<gene>
    <name evidence="1" type="ORF">Tci_855161</name>
</gene>
<name>A0A699RKQ3_TANCI</name>
<reference evidence="1" key="1">
    <citation type="journal article" date="2019" name="Sci. Rep.">
        <title>Draft genome of Tanacetum cinerariifolium, the natural source of mosquito coil.</title>
        <authorList>
            <person name="Yamashiro T."/>
            <person name="Shiraishi A."/>
            <person name="Satake H."/>
            <person name="Nakayama K."/>
        </authorList>
    </citation>
    <scope>NUCLEOTIDE SEQUENCE</scope>
</reference>
<accession>A0A699RKQ3</accession>
<proteinExistence type="predicted"/>
<comment type="caution">
    <text evidence="1">The sequence shown here is derived from an EMBL/GenBank/DDBJ whole genome shotgun (WGS) entry which is preliminary data.</text>
</comment>
<protein>
    <submittedName>
        <fullName evidence="1">Uncharacterized protein</fullName>
    </submittedName>
</protein>
<sequence length="142" mass="16317">MSNKESLEKEITAIEQHVNVIEEEEDSAKDDDDAMVKNIFNSGKHKEAVGIKIPSWMIMHEMKLTNHCRMYVAVFRVDVPTTQSQPIESTQGTHRTTISIGHLTLIWMKQDQVLYESLMSLDLVSHQEFITTYSTNTNPNYC</sequence>
<dbReference type="EMBL" id="BKCJ011088181">
    <property type="protein sequence ID" value="GFC83191.1"/>
    <property type="molecule type" value="Genomic_DNA"/>
</dbReference>